<reference evidence="1 2" key="1">
    <citation type="submission" date="2019-03" db="EMBL/GenBank/DDBJ databases">
        <title>Genomic Encyclopedia of Type Strains, Phase IV (KMG-IV): sequencing the most valuable type-strain genomes for metagenomic binning, comparative biology and taxonomic classification.</title>
        <authorList>
            <person name="Goeker M."/>
        </authorList>
    </citation>
    <scope>NUCLEOTIDE SEQUENCE [LARGE SCALE GENOMIC DNA]</scope>
    <source>
        <strain evidence="1 2">DSM 100433</strain>
    </source>
</reference>
<protein>
    <recommendedName>
        <fullName evidence="3">Toxin-antitoxin system protein</fullName>
    </recommendedName>
</protein>
<keyword evidence="2" id="KW-1185">Reference proteome</keyword>
<gene>
    <name evidence="1" type="ORF">EDD78_101238</name>
</gene>
<dbReference type="OrthoDB" id="1926395at2"/>
<proteinExistence type="predicted"/>
<sequence>MSVEGQAYDKRPLKAKVSISLDQDIIYEIKNYAVNGRTSFSEYINKVLWEHIQARNEEEKKNQ</sequence>
<dbReference type="RefSeq" id="WP_117507659.1">
    <property type="nucleotide sequence ID" value="NZ_JADNAH010000051.1"/>
</dbReference>
<comment type="caution">
    <text evidence="1">The sequence shown here is derived from an EMBL/GenBank/DDBJ whole genome shotgun (WGS) entry which is preliminary data.</text>
</comment>
<organism evidence="1 2">
    <name type="scientific">Harryflintia acetispora</name>
    <dbReference type="NCBI Taxonomy" id="1849041"/>
    <lineage>
        <taxon>Bacteria</taxon>
        <taxon>Bacillati</taxon>
        <taxon>Bacillota</taxon>
        <taxon>Clostridia</taxon>
        <taxon>Eubacteriales</taxon>
        <taxon>Oscillospiraceae</taxon>
        <taxon>Harryflintia</taxon>
    </lineage>
</organism>
<dbReference type="AlphaFoldDB" id="A0A9X8ULF0"/>
<evidence type="ECO:0000313" key="1">
    <source>
        <dbReference type="EMBL" id="TCL45256.1"/>
    </source>
</evidence>
<dbReference type="EMBL" id="SLUK01000001">
    <property type="protein sequence ID" value="TCL45256.1"/>
    <property type="molecule type" value="Genomic_DNA"/>
</dbReference>
<evidence type="ECO:0000313" key="2">
    <source>
        <dbReference type="Proteomes" id="UP000294682"/>
    </source>
</evidence>
<name>A0A9X8ULF0_9FIRM</name>
<accession>A0A9X8ULF0</accession>
<dbReference type="Proteomes" id="UP000294682">
    <property type="component" value="Unassembled WGS sequence"/>
</dbReference>
<evidence type="ECO:0008006" key="3">
    <source>
        <dbReference type="Google" id="ProtNLM"/>
    </source>
</evidence>